<reference evidence="10" key="1">
    <citation type="submission" date="2021-10" db="EMBL/GenBank/DDBJ databases">
        <title>Tropical sea cucumber genome reveals ecological adaptation and Cuvierian tubules defense mechanism.</title>
        <authorList>
            <person name="Chen T."/>
        </authorList>
    </citation>
    <scope>NUCLEOTIDE SEQUENCE</scope>
    <source>
        <strain evidence="10">Nanhai2018</strain>
        <tissue evidence="10">Muscle</tissue>
    </source>
</reference>
<comment type="caution">
    <text evidence="6">Lacks conserved residue(s) required for the propagation of feature annotation.</text>
</comment>
<feature type="disulfide bond" evidence="6">
    <location>
        <begin position="98"/>
        <end position="125"/>
    </location>
</feature>
<accession>A0A9Q1BB54</accession>
<dbReference type="InterPro" id="IPR000436">
    <property type="entry name" value="Sushi_SCR_CCP_dom"/>
</dbReference>
<evidence type="ECO:0000256" key="1">
    <source>
        <dbReference type="ARBA" id="ARBA00022659"/>
    </source>
</evidence>
<dbReference type="SMART" id="SM00032">
    <property type="entry name" value="CCP"/>
    <property type="match status" value="2"/>
</dbReference>
<keyword evidence="4 6" id="KW-1015">Disulfide bond</keyword>
<keyword evidence="1 6" id="KW-0768">Sushi</keyword>
<dbReference type="AlphaFoldDB" id="A0A9Q1BB54"/>
<dbReference type="Proteomes" id="UP001152320">
    <property type="component" value="Unassembled WGS sequence"/>
</dbReference>
<evidence type="ECO:0000256" key="5">
    <source>
        <dbReference type="ARBA" id="ARBA00023180"/>
    </source>
</evidence>
<keyword evidence="10" id="KW-0675">Receptor</keyword>
<dbReference type="PANTHER" id="PTHR46393:SF7">
    <property type="entry name" value="COMPLEMENT C2"/>
    <property type="match status" value="1"/>
</dbReference>
<evidence type="ECO:0000256" key="2">
    <source>
        <dbReference type="ARBA" id="ARBA00022729"/>
    </source>
</evidence>
<dbReference type="PROSITE" id="PS50923">
    <property type="entry name" value="SUSHI"/>
    <property type="match status" value="2"/>
</dbReference>
<dbReference type="EMBL" id="JAIZAY010000136">
    <property type="protein sequence ID" value="KAJ8018933.1"/>
    <property type="molecule type" value="Genomic_DNA"/>
</dbReference>
<feature type="domain" description="Sushi" evidence="9">
    <location>
        <begin position="66"/>
        <end position="127"/>
    </location>
</feature>
<keyword evidence="8" id="KW-0472">Membrane</keyword>
<gene>
    <name evidence="10" type="ORF">HOLleu_42798</name>
</gene>
<keyword evidence="11" id="KW-1185">Reference proteome</keyword>
<proteinExistence type="predicted"/>
<keyword evidence="3" id="KW-0677">Repeat</keyword>
<dbReference type="Pfam" id="PF00084">
    <property type="entry name" value="Sushi"/>
    <property type="match status" value="2"/>
</dbReference>
<name>A0A9Q1BB54_HOLLE</name>
<feature type="domain" description="Sushi" evidence="9">
    <location>
        <begin position="4"/>
        <end position="65"/>
    </location>
</feature>
<comment type="caution">
    <text evidence="10">The sequence shown here is derived from an EMBL/GenBank/DDBJ whole genome shotgun (WGS) entry which is preliminary data.</text>
</comment>
<evidence type="ECO:0000313" key="11">
    <source>
        <dbReference type="Proteomes" id="UP001152320"/>
    </source>
</evidence>
<keyword evidence="2" id="KW-0732">Signal</keyword>
<evidence type="ECO:0000259" key="9">
    <source>
        <dbReference type="PROSITE" id="PS50923"/>
    </source>
</evidence>
<dbReference type="Gene3D" id="2.10.70.10">
    <property type="entry name" value="Complement Module, domain 1"/>
    <property type="match status" value="2"/>
</dbReference>
<keyword evidence="8" id="KW-1133">Transmembrane helix</keyword>
<feature type="disulfide bond" evidence="6">
    <location>
        <begin position="36"/>
        <end position="63"/>
    </location>
</feature>
<protein>
    <submittedName>
        <fullName evidence="10">Complement receptor type 2</fullName>
    </submittedName>
</protein>
<dbReference type="SUPFAM" id="SSF57535">
    <property type="entry name" value="Complement control module/SCR domain"/>
    <property type="match status" value="2"/>
</dbReference>
<keyword evidence="5" id="KW-0325">Glycoprotein</keyword>
<dbReference type="InterPro" id="IPR035976">
    <property type="entry name" value="Sushi/SCR/CCP_sf"/>
</dbReference>
<evidence type="ECO:0000256" key="3">
    <source>
        <dbReference type="ARBA" id="ARBA00022737"/>
    </source>
</evidence>
<evidence type="ECO:0000256" key="4">
    <source>
        <dbReference type="ARBA" id="ARBA00023157"/>
    </source>
</evidence>
<sequence length="151" mass="17183">MTAFDCPAPSPTDENLNWTGKGKETYNGDQTIEYSCPKGFKLKGVNNNTCIDEDRWANLDPACTAFNCSAPRSTDKHLNWTDKSNETYNGDQTIEYSCAEGLELKGSKTNTCTDQNEWKNEDPTCNSGNVVQVFWYFFLMTTFYSIFSFYM</sequence>
<evidence type="ECO:0000256" key="6">
    <source>
        <dbReference type="PROSITE-ProRule" id="PRU00302"/>
    </source>
</evidence>
<evidence type="ECO:0000313" key="10">
    <source>
        <dbReference type="EMBL" id="KAJ8018933.1"/>
    </source>
</evidence>
<feature type="region of interest" description="Disordered" evidence="7">
    <location>
        <begin position="1"/>
        <end position="22"/>
    </location>
</feature>
<evidence type="ECO:0000256" key="8">
    <source>
        <dbReference type="SAM" id="Phobius"/>
    </source>
</evidence>
<dbReference type="OrthoDB" id="406096at2759"/>
<keyword evidence="8" id="KW-0812">Transmembrane</keyword>
<evidence type="ECO:0000256" key="7">
    <source>
        <dbReference type="SAM" id="MobiDB-lite"/>
    </source>
</evidence>
<organism evidence="10 11">
    <name type="scientific">Holothuria leucospilota</name>
    <name type="common">Black long sea cucumber</name>
    <name type="synonym">Mertensiothuria leucospilota</name>
    <dbReference type="NCBI Taxonomy" id="206669"/>
    <lineage>
        <taxon>Eukaryota</taxon>
        <taxon>Metazoa</taxon>
        <taxon>Echinodermata</taxon>
        <taxon>Eleutherozoa</taxon>
        <taxon>Echinozoa</taxon>
        <taxon>Holothuroidea</taxon>
        <taxon>Aspidochirotacea</taxon>
        <taxon>Aspidochirotida</taxon>
        <taxon>Holothuriidae</taxon>
        <taxon>Holothuria</taxon>
    </lineage>
</organism>
<dbReference type="PANTHER" id="PTHR46393">
    <property type="entry name" value="SUSHI DOMAIN-CONTAINING PROTEIN"/>
    <property type="match status" value="1"/>
</dbReference>
<feature type="transmembrane region" description="Helical" evidence="8">
    <location>
        <begin position="133"/>
        <end position="150"/>
    </location>
</feature>
<dbReference type="CDD" id="cd00033">
    <property type="entry name" value="CCP"/>
    <property type="match status" value="2"/>
</dbReference>